<evidence type="ECO:0000313" key="1">
    <source>
        <dbReference type="EMBL" id="CAD8089893.1"/>
    </source>
</evidence>
<sequence>MQQKMYNYIHQKKIFLVQGGDDGKLRIQIRRRCGGNLGYQFSYDNLKNIVQYVGQFNNSKRREQWFKQNLNTKTRKQLLIWQD</sequence>
<name>A0A8S1NKC1_9CILI</name>
<accession>A0A8S1NKC1</accession>
<gene>
    <name evidence="1" type="ORF">PSON_ATCC_30995.1.T0550032</name>
</gene>
<evidence type="ECO:0000313" key="2">
    <source>
        <dbReference type="Proteomes" id="UP000692954"/>
    </source>
</evidence>
<dbReference type="Proteomes" id="UP000692954">
    <property type="component" value="Unassembled WGS sequence"/>
</dbReference>
<dbReference type="AlphaFoldDB" id="A0A8S1NKC1"/>
<comment type="caution">
    <text evidence="1">The sequence shown here is derived from an EMBL/GenBank/DDBJ whole genome shotgun (WGS) entry which is preliminary data.</text>
</comment>
<reference evidence="1" key="1">
    <citation type="submission" date="2021-01" db="EMBL/GenBank/DDBJ databases">
        <authorList>
            <consortium name="Genoscope - CEA"/>
            <person name="William W."/>
        </authorList>
    </citation>
    <scope>NUCLEOTIDE SEQUENCE</scope>
</reference>
<keyword evidence="2" id="KW-1185">Reference proteome</keyword>
<dbReference type="EMBL" id="CAJJDN010000055">
    <property type="protein sequence ID" value="CAD8089893.1"/>
    <property type="molecule type" value="Genomic_DNA"/>
</dbReference>
<organism evidence="1 2">
    <name type="scientific">Paramecium sonneborni</name>
    <dbReference type="NCBI Taxonomy" id="65129"/>
    <lineage>
        <taxon>Eukaryota</taxon>
        <taxon>Sar</taxon>
        <taxon>Alveolata</taxon>
        <taxon>Ciliophora</taxon>
        <taxon>Intramacronucleata</taxon>
        <taxon>Oligohymenophorea</taxon>
        <taxon>Peniculida</taxon>
        <taxon>Parameciidae</taxon>
        <taxon>Paramecium</taxon>
    </lineage>
</organism>
<proteinExistence type="predicted"/>
<protein>
    <submittedName>
        <fullName evidence="1">Uncharacterized protein</fullName>
    </submittedName>
</protein>